<dbReference type="OMA" id="TIEIRYP"/>
<reference evidence="6" key="1">
    <citation type="journal article" date="2012" name="Nature">
        <title>The tomato genome sequence provides insights into fleshy fruit evolution.</title>
        <authorList>
            <consortium name="Tomato Genome Consortium"/>
        </authorList>
    </citation>
    <scope>NUCLEOTIDE SEQUENCE [LARGE SCALE GENOMIC DNA]</scope>
    <source>
        <strain evidence="6">cv. Heinz 1706</strain>
    </source>
</reference>
<dbReference type="CDD" id="cd00577">
    <property type="entry name" value="PCNA"/>
    <property type="match status" value="1"/>
</dbReference>
<keyword evidence="4" id="KW-0234">DNA repair</keyword>
<keyword evidence="3" id="KW-0227">DNA damage</keyword>
<dbReference type="EnsemblPlants" id="Solyc08g076610.3.1">
    <property type="protein sequence ID" value="Solyc08g076610.3.1"/>
    <property type="gene ID" value="Solyc08g076610.3"/>
</dbReference>
<dbReference type="FunCoup" id="A0A3Q7HRT4">
    <property type="interactions" value="2659"/>
</dbReference>
<protein>
    <recommendedName>
        <fullName evidence="8">Cell cycle checkpoint protein RAD1</fullName>
    </recommendedName>
</protein>
<dbReference type="InterPro" id="IPR046938">
    <property type="entry name" value="DNA_clamp_sf"/>
</dbReference>
<dbReference type="Gramene" id="Solyc08g076610.3.1">
    <property type="protein sequence ID" value="Solyc08g076610.3.1"/>
    <property type="gene ID" value="Solyc08g076610.3"/>
</dbReference>
<reference evidence="6" key="2">
    <citation type="submission" date="2019-01" db="UniProtKB">
        <authorList>
            <consortium name="EnsemblPlants"/>
        </authorList>
    </citation>
    <scope>IDENTIFICATION</scope>
    <source>
        <strain evidence="6">cv. Heinz 1706</strain>
    </source>
</reference>
<dbReference type="GO" id="GO:0000077">
    <property type="term" value="P:DNA damage checkpoint signaling"/>
    <property type="evidence" value="ECO:0000318"/>
    <property type="project" value="GO_Central"/>
</dbReference>
<proteinExistence type="inferred from homology"/>
<sequence>MSSSAVEPESPDLVCQLDNVQGVVDALTSVRWKRQQDAVLELSEHGIVLIVEETACLQAKVYLQRELFVRYEYSAEGRPRFGVSLGLFVDCLNTFSVQGHSSAIELRYPGPDMQLLLKSVESSDSCTYAEIRTRIPDTISWDYNFEPAGSSPLSFTVKKQLLGFRTVVSYFDKFVSDPGHLQKLSTNPRVVLRSSGFLPIFSLKFVQKGGKGKERGFEEEESCIRCLPLESAALKEAIDDLEWPGSSIHLILQPTPPSVTFRGEGHGDLQIDFMCQANTDLLVAFHCDREVSHRYKYKFLRATTSNIPSSVIRDNRGSKLTIGRGGMLKVQHLVSVAKPAIPHPHVDSASYQQPSRIAYIEFFVKPEVDEDDANDT</sequence>
<evidence type="ECO:0008006" key="8">
    <source>
        <dbReference type="Google" id="ProtNLM"/>
    </source>
</evidence>
<dbReference type="Pfam" id="PF02144">
    <property type="entry name" value="Rad1"/>
    <property type="match status" value="1"/>
</dbReference>
<dbReference type="PANTHER" id="PTHR10870:SF0">
    <property type="entry name" value="CELL CYCLE CHECKPOINT PROTEIN RAD1"/>
    <property type="match status" value="1"/>
</dbReference>
<dbReference type="InParanoid" id="A0A3Q7HRT4"/>
<accession>A0A3Q7HRT4</accession>
<keyword evidence="7" id="KW-1185">Reference proteome</keyword>
<dbReference type="AlphaFoldDB" id="A0A3Q7HRT4"/>
<evidence type="ECO:0000313" key="6">
    <source>
        <dbReference type="EnsemblPlants" id="Solyc08g076610.3.1"/>
    </source>
</evidence>
<evidence type="ECO:0000256" key="5">
    <source>
        <dbReference type="ARBA" id="ARBA00023242"/>
    </source>
</evidence>
<dbReference type="Proteomes" id="UP000004994">
    <property type="component" value="Chromosome 8"/>
</dbReference>
<dbReference type="PANTHER" id="PTHR10870">
    <property type="entry name" value="CELL CYCLE CHECKPOINT PROTEIN RAD1"/>
    <property type="match status" value="1"/>
</dbReference>
<dbReference type="Gene3D" id="3.70.10.10">
    <property type="match status" value="2"/>
</dbReference>
<evidence type="ECO:0000313" key="7">
    <source>
        <dbReference type="Proteomes" id="UP000004994"/>
    </source>
</evidence>
<dbReference type="GO" id="GO:0030896">
    <property type="term" value="C:checkpoint clamp complex"/>
    <property type="evidence" value="ECO:0000318"/>
    <property type="project" value="GO_Central"/>
</dbReference>
<evidence type="ECO:0000256" key="3">
    <source>
        <dbReference type="ARBA" id="ARBA00022763"/>
    </source>
</evidence>
<dbReference type="InterPro" id="IPR003021">
    <property type="entry name" value="Rad1_Rec1_Rad17"/>
</dbReference>
<dbReference type="STRING" id="4081.A0A3Q7HRT4"/>
<organism evidence="6">
    <name type="scientific">Solanum lycopersicum</name>
    <name type="common">Tomato</name>
    <name type="synonym">Lycopersicon esculentum</name>
    <dbReference type="NCBI Taxonomy" id="4081"/>
    <lineage>
        <taxon>Eukaryota</taxon>
        <taxon>Viridiplantae</taxon>
        <taxon>Streptophyta</taxon>
        <taxon>Embryophyta</taxon>
        <taxon>Tracheophyta</taxon>
        <taxon>Spermatophyta</taxon>
        <taxon>Magnoliopsida</taxon>
        <taxon>eudicotyledons</taxon>
        <taxon>Gunneridae</taxon>
        <taxon>Pentapetalae</taxon>
        <taxon>asterids</taxon>
        <taxon>lamiids</taxon>
        <taxon>Solanales</taxon>
        <taxon>Solanaceae</taxon>
        <taxon>Solanoideae</taxon>
        <taxon>Solaneae</taxon>
        <taxon>Solanum</taxon>
        <taxon>Solanum subgen. Lycopersicon</taxon>
    </lineage>
</organism>
<dbReference type="GO" id="GO:0006281">
    <property type="term" value="P:DNA repair"/>
    <property type="evidence" value="ECO:0000318"/>
    <property type="project" value="GO_Central"/>
</dbReference>
<dbReference type="SUPFAM" id="SSF55979">
    <property type="entry name" value="DNA clamp"/>
    <property type="match status" value="1"/>
</dbReference>
<evidence type="ECO:0000256" key="2">
    <source>
        <dbReference type="ARBA" id="ARBA00010991"/>
    </source>
</evidence>
<comment type="similarity">
    <text evidence="2">Belongs to the rad1 family.</text>
</comment>
<name>A0A3Q7HRT4_SOLLC</name>
<evidence type="ECO:0000256" key="1">
    <source>
        <dbReference type="ARBA" id="ARBA00004123"/>
    </source>
</evidence>
<comment type="subcellular location">
    <subcellularLocation>
        <location evidence="1">Nucleus</location>
    </subcellularLocation>
</comment>
<keyword evidence="5" id="KW-0539">Nucleus</keyword>
<evidence type="ECO:0000256" key="4">
    <source>
        <dbReference type="ARBA" id="ARBA00023204"/>
    </source>
</evidence>